<dbReference type="AlphaFoldDB" id="A0AAD8LFZ6"/>
<reference evidence="1" key="1">
    <citation type="journal article" date="2023" name="bioRxiv">
        <title>Improved chromosome-level genome assembly for marigold (Tagetes erecta).</title>
        <authorList>
            <person name="Jiang F."/>
            <person name="Yuan L."/>
            <person name="Wang S."/>
            <person name="Wang H."/>
            <person name="Xu D."/>
            <person name="Wang A."/>
            <person name="Fan W."/>
        </authorList>
    </citation>
    <scope>NUCLEOTIDE SEQUENCE</scope>
    <source>
        <strain evidence="1">WSJ</strain>
        <tissue evidence="1">Leaf</tissue>
    </source>
</reference>
<evidence type="ECO:0000313" key="2">
    <source>
        <dbReference type="Proteomes" id="UP001229421"/>
    </source>
</evidence>
<sequence>MGKKSVLIFSLEITVLHEILEQTIEEDTNHLSHRLFGSGRHEDDCTLFRSAERCLVFEESQSSPGMESEVCMEVLDPVTLFGSKVKFVFTK</sequence>
<comment type="caution">
    <text evidence="1">The sequence shown here is derived from an EMBL/GenBank/DDBJ whole genome shotgun (WGS) entry which is preliminary data.</text>
</comment>
<organism evidence="1 2">
    <name type="scientific">Tagetes erecta</name>
    <name type="common">African marigold</name>
    <dbReference type="NCBI Taxonomy" id="13708"/>
    <lineage>
        <taxon>Eukaryota</taxon>
        <taxon>Viridiplantae</taxon>
        <taxon>Streptophyta</taxon>
        <taxon>Embryophyta</taxon>
        <taxon>Tracheophyta</taxon>
        <taxon>Spermatophyta</taxon>
        <taxon>Magnoliopsida</taxon>
        <taxon>eudicotyledons</taxon>
        <taxon>Gunneridae</taxon>
        <taxon>Pentapetalae</taxon>
        <taxon>asterids</taxon>
        <taxon>campanulids</taxon>
        <taxon>Asterales</taxon>
        <taxon>Asteraceae</taxon>
        <taxon>Asteroideae</taxon>
        <taxon>Heliantheae alliance</taxon>
        <taxon>Tageteae</taxon>
        <taxon>Tagetes</taxon>
    </lineage>
</organism>
<keyword evidence="2" id="KW-1185">Reference proteome</keyword>
<proteinExistence type="predicted"/>
<dbReference type="EMBL" id="JAUHHV010000001">
    <property type="protein sequence ID" value="KAK1440593.1"/>
    <property type="molecule type" value="Genomic_DNA"/>
</dbReference>
<name>A0AAD8LFZ6_TARER</name>
<dbReference type="Proteomes" id="UP001229421">
    <property type="component" value="Unassembled WGS sequence"/>
</dbReference>
<accession>A0AAD8LFZ6</accession>
<evidence type="ECO:0000313" key="1">
    <source>
        <dbReference type="EMBL" id="KAK1440593.1"/>
    </source>
</evidence>
<protein>
    <submittedName>
        <fullName evidence="1">Uncharacterized protein</fullName>
    </submittedName>
</protein>
<gene>
    <name evidence="1" type="ORF">QVD17_06422</name>
</gene>